<evidence type="ECO:0000313" key="2">
    <source>
        <dbReference type="EMBL" id="QNR86352.1"/>
    </source>
</evidence>
<name>A0ABX6TNV1_9SPHI</name>
<feature type="chain" id="PRO_5045501725" description="DUF4625 domain-containing protein" evidence="1">
    <location>
        <begin position="24"/>
        <end position="136"/>
    </location>
</feature>
<evidence type="ECO:0000256" key="1">
    <source>
        <dbReference type="SAM" id="SignalP"/>
    </source>
</evidence>
<feature type="signal peptide" evidence="1">
    <location>
        <begin position="1"/>
        <end position="23"/>
    </location>
</feature>
<evidence type="ECO:0008006" key="4">
    <source>
        <dbReference type="Google" id="ProtNLM"/>
    </source>
</evidence>
<gene>
    <name evidence="2" type="ORF">H9N25_08115</name>
</gene>
<dbReference type="Proteomes" id="UP000516439">
    <property type="component" value="Chromosome"/>
</dbReference>
<proteinExistence type="predicted"/>
<dbReference type="PROSITE" id="PS51257">
    <property type="entry name" value="PROKAR_LIPOPROTEIN"/>
    <property type="match status" value="1"/>
</dbReference>
<dbReference type="RefSeq" id="WP_190328539.1">
    <property type="nucleotide sequence ID" value="NZ_CP061171.1"/>
</dbReference>
<protein>
    <recommendedName>
        <fullName evidence="4">DUF4625 domain-containing protein</fullName>
    </recommendedName>
</protein>
<evidence type="ECO:0000313" key="3">
    <source>
        <dbReference type="Proteomes" id="UP000516439"/>
    </source>
</evidence>
<keyword evidence="1" id="KW-0732">Signal</keyword>
<accession>A0ABX6TNV1</accession>
<reference evidence="2 3" key="1">
    <citation type="submission" date="2020-09" db="EMBL/GenBank/DDBJ databases">
        <title>Pedobacter sp. SW-16 isolated from soil near Yeocheon.</title>
        <authorList>
            <person name="Im H.S."/>
            <person name="Joung Y."/>
            <person name="Lee S.-S."/>
        </authorList>
    </citation>
    <scope>NUCLEOTIDE SEQUENCE [LARGE SCALE GENOMIC DNA]</scope>
    <source>
        <strain evidence="2 3">SW-16</strain>
    </source>
</reference>
<sequence length="136" mass="14935">MKKLFKTQLTSAFTFLFVVTLLASCKKKDDAPSNGKFPLTNFTAKITQQENLPSQSAVLIDFDVKNISGTDYTVEKYALNPVKLKLTVVATDGSSYDENSYVADVQAGKTFSAKLAVDYSVGKTVDLTKSKIELLY</sequence>
<organism evidence="2 3">
    <name type="scientific">Pedobacter riviphilus</name>
    <dbReference type="NCBI Taxonomy" id="2766984"/>
    <lineage>
        <taxon>Bacteria</taxon>
        <taxon>Pseudomonadati</taxon>
        <taxon>Bacteroidota</taxon>
        <taxon>Sphingobacteriia</taxon>
        <taxon>Sphingobacteriales</taxon>
        <taxon>Sphingobacteriaceae</taxon>
        <taxon>Pedobacter</taxon>
    </lineage>
</organism>
<keyword evidence="3" id="KW-1185">Reference proteome</keyword>
<dbReference type="EMBL" id="CP061171">
    <property type="protein sequence ID" value="QNR86352.1"/>
    <property type="molecule type" value="Genomic_DNA"/>
</dbReference>